<dbReference type="HAMAP" id="MF_00328">
    <property type="entry name" value="Guanylate_kinase"/>
    <property type="match status" value="1"/>
</dbReference>
<dbReference type="EMBL" id="CP001968">
    <property type="protein sequence ID" value="ADD68329.1"/>
    <property type="molecule type" value="Genomic_DNA"/>
</dbReference>
<dbReference type="CDD" id="cd00071">
    <property type="entry name" value="GMPK"/>
    <property type="match status" value="1"/>
</dbReference>
<dbReference type="FunCoup" id="D4H8I0">
    <property type="interactions" value="425"/>
</dbReference>
<dbReference type="GO" id="GO:0004385">
    <property type="term" value="F:GMP kinase activity"/>
    <property type="evidence" value="ECO:0007669"/>
    <property type="project" value="UniProtKB-UniRule"/>
</dbReference>
<keyword evidence="4 9" id="KW-0808">Transferase</keyword>
<keyword evidence="5 9" id="KW-0547">Nucleotide-binding</keyword>
<dbReference type="KEGG" id="dap:Dacet_1560"/>
<dbReference type="AlphaFoldDB" id="D4H8I0"/>
<evidence type="ECO:0000313" key="12">
    <source>
        <dbReference type="Proteomes" id="UP000002012"/>
    </source>
</evidence>
<dbReference type="SUPFAM" id="SSF52540">
    <property type="entry name" value="P-loop containing nucleoside triphosphate hydrolases"/>
    <property type="match status" value="1"/>
</dbReference>
<dbReference type="Proteomes" id="UP000002012">
    <property type="component" value="Chromosome"/>
</dbReference>
<feature type="domain" description="Guanylate kinase-like" evidence="10">
    <location>
        <begin position="6"/>
        <end position="184"/>
    </location>
</feature>
<evidence type="ECO:0000256" key="6">
    <source>
        <dbReference type="ARBA" id="ARBA00022777"/>
    </source>
</evidence>
<proteinExistence type="inferred from homology"/>
<reference evidence="11 12" key="1">
    <citation type="journal article" date="2010" name="Stand. Genomic Sci.">
        <title>Complete genome sequence of Denitrovibrio acetiphilus type strain (N2460).</title>
        <authorList>
            <person name="Kiss H."/>
            <person name="Lang E."/>
            <person name="Lapidus A."/>
            <person name="Copeland A."/>
            <person name="Nolan M."/>
            <person name="Glavina Del Rio T."/>
            <person name="Chen F."/>
            <person name="Lucas S."/>
            <person name="Tice H."/>
            <person name="Cheng J.F."/>
            <person name="Han C."/>
            <person name="Goodwin L."/>
            <person name="Pitluck S."/>
            <person name="Liolios K."/>
            <person name="Pati A."/>
            <person name="Ivanova N."/>
            <person name="Mavromatis K."/>
            <person name="Chen A."/>
            <person name="Palaniappan K."/>
            <person name="Land M."/>
            <person name="Hauser L."/>
            <person name="Chang Y.J."/>
            <person name="Jeffries C.D."/>
            <person name="Detter J.C."/>
            <person name="Brettin T."/>
            <person name="Spring S."/>
            <person name="Rohde M."/>
            <person name="Goker M."/>
            <person name="Woyke T."/>
            <person name="Bristow J."/>
            <person name="Eisen J.A."/>
            <person name="Markowitz V."/>
            <person name="Hugenholtz P."/>
            <person name="Kyrpides N.C."/>
            <person name="Klenk H.P."/>
        </authorList>
    </citation>
    <scope>NUCLEOTIDE SEQUENCE [LARGE SCALE GENOMIC DNA]</scope>
    <source>
        <strain evidence="12">DSM 12809 / NBRC 114555 / N2460</strain>
    </source>
</reference>
<evidence type="ECO:0000313" key="11">
    <source>
        <dbReference type="EMBL" id="ADD68329.1"/>
    </source>
</evidence>
<dbReference type="PANTHER" id="PTHR23117">
    <property type="entry name" value="GUANYLATE KINASE-RELATED"/>
    <property type="match status" value="1"/>
</dbReference>
<dbReference type="GO" id="GO:0005829">
    <property type="term" value="C:cytosol"/>
    <property type="evidence" value="ECO:0007669"/>
    <property type="project" value="TreeGrafter"/>
</dbReference>
<keyword evidence="7 9" id="KW-0067">ATP-binding</keyword>
<evidence type="ECO:0000256" key="1">
    <source>
        <dbReference type="ARBA" id="ARBA00005790"/>
    </source>
</evidence>
<keyword evidence="9" id="KW-0963">Cytoplasm</keyword>
<feature type="binding site" evidence="9">
    <location>
        <begin position="13"/>
        <end position="20"/>
    </location>
    <ligand>
        <name>ATP</name>
        <dbReference type="ChEBI" id="CHEBI:30616"/>
    </ligand>
</feature>
<dbReference type="InParanoid" id="D4H8I0"/>
<evidence type="ECO:0000256" key="2">
    <source>
        <dbReference type="ARBA" id="ARBA00012961"/>
    </source>
</evidence>
<comment type="subcellular location">
    <subcellularLocation>
        <location evidence="9">Cytoplasm</location>
    </subcellularLocation>
</comment>
<keyword evidence="12" id="KW-1185">Reference proteome</keyword>
<dbReference type="STRING" id="522772.Dacet_1560"/>
<comment type="catalytic activity">
    <reaction evidence="9">
        <text>GMP + ATP = GDP + ADP</text>
        <dbReference type="Rhea" id="RHEA:20780"/>
        <dbReference type="ChEBI" id="CHEBI:30616"/>
        <dbReference type="ChEBI" id="CHEBI:58115"/>
        <dbReference type="ChEBI" id="CHEBI:58189"/>
        <dbReference type="ChEBI" id="CHEBI:456216"/>
        <dbReference type="EC" id="2.7.4.8"/>
    </reaction>
</comment>
<sequence>MRFNKGKLFVVSAPSGAGKTTLCNRLLGRFDTIGYSVSYTTRKPRHDETDTEDYYFVDETAFKGMIDRDEFLEWAQVHGNYYGTSRIRVEEILGTGRDVLLDIDPKGARQLREKLDYGIYIFITAPSMKDLRTRLVNRRTESEEIMKVRLDNAREEIRHIHEYDYIIVNSEINKATNELEAVYIAEHLKADTIETIEDIMEVD</sequence>
<dbReference type="EC" id="2.7.4.8" evidence="2 9"/>
<evidence type="ECO:0000256" key="5">
    <source>
        <dbReference type="ARBA" id="ARBA00022741"/>
    </source>
</evidence>
<dbReference type="GO" id="GO:0005524">
    <property type="term" value="F:ATP binding"/>
    <property type="evidence" value="ECO:0007669"/>
    <property type="project" value="UniProtKB-UniRule"/>
</dbReference>
<comment type="function">
    <text evidence="9">Essential for recycling GMP and indirectly, cGMP.</text>
</comment>
<dbReference type="InterPro" id="IPR008144">
    <property type="entry name" value="Guanylate_kin-like_dom"/>
</dbReference>
<dbReference type="HOGENOM" id="CLU_001715_1_2_0"/>
<comment type="similarity">
    <text evidence="1 9">Belongs to the guanylate kinase family.</text>
</comment>
<dbReference type="Gene3D" id="3.30.63.10">
    <property type="entry name" value="Guanylate Kinase phosphate binding domain"/>
    <property type="match status" value="1"/>
</dbReference>
<dbReference type="InterPro" id="IPR008145">
    <property type="entry name" value="GK/Ca_channel_bsu"/>
</dbReference>
<dbReference type="Gene3D" id="3.40.50.300">
    <property type="entry name" value="P-loop containing nucleotide triphosphate hydrolases"/>
    <property type="match status" value="1"/>
</dbReference>
<dbReference type="RefSeq" id="WP_013010843.1">
    <property type="nucleotide sequence ID" value="NC_013943.1"/>
</dbReference>
<evidence type="ECO:0000256" key="7">
    <source>
        <dbReference type="ARBA" id="ARBA00022840"/>
    </source>
</evidence>
<protein>
    <recommendedName>
        <fullName evidence="3 9">Guanylate kinase</fullName>
        <ecNumber evidence="2 9">2.7.4.8</ecNumber>
    </recommendedName>
    <alternativeName>
        <fullName evidence="8 9">GMP kinase</fullName>
    </alternativeName>
</protein>
<dbReference type="PaxDb" id="522772-Dacet_1560"/>
<evidence type="ECO:0000259" key="10">
    <source>
        <dbReference type="PROSITE" id="PS50052"/>
    </source>
</evidence>
<evidence type="ECO:0000256" key="4">
    <source>
        <dbReference type="ARBA" id="ARBA00022679"/>
    </source>
</evidence>
<dbReference type="InterPro" id="IPR027417">
    <property type="entry name" value="P-loop_NTPase"/>
</dbReference>
<accession>D4H8I0</accession>
<dbReference type="InterPro" id="IPR017665">
    <property type="entry name" value="Guanylate_kinase"/>
</dbReference>
<gene>
    <name evidence="9" type="primary">gmk</name>
    <name evidence="11" type="ordered locus">Dacet_1560</name>
</gene>
<dbReference type="PANTHER" id="PTHR23117:SF13">
    <property type="entry name" value="GUANYLATE KINASE"/>
    <property type="match status" value="1"/>
</dbReference>
<dbReference type="SMART" id="SM00072">
    <property type="entry name" value="GuKc"/>
    <property type="match status" value="1"/>
</dbReference>
<dbReference type="OrthoDB" id="9808150at2"/>
<evidence type="ECO:0000256" key="3">
    <source>
        <dbReference type="ARBA" id="ARBA00016296"/>
    </source>
</evidence>
<organism evidence="11 12">
    <name type="scientific">Denitrovibrio acetiphilus (strain DSM 12809 / NBRC 114555 / N2460)</name>
    <dbReference type="NCBI Taxonomy" id="522772"/>
    <lineage>
        <taxon>Bacteria</taxon>
        <taxon>Pseudomonadati</taxon>
        <taxon>Deferribacterota</taxon>
        <taxon>Deferribacteres</taxon>
        <taxon>Deferribacterales</taxon>
        <taxon>Geovibrionaceae</taxon>
        <taxon>Denitrovibrio</taxon>
    </lineage>
</organism>
<evidence type="ECO:0000256" key="9">
    <source>
        <dbReference type="HAMAP-Rule" id="MF_00328"/>
    </source>
</evidence>
<dbReference type="eggNOG" id="COG0194">
    <property type="taxonomic scope" value="Bacteria"/>
</dbReference>
<name>D4H8I0_DENA2</name>
<evidence type="ECO:0000256" key="8">
    <source>
        <dbReference type="ARBA" id="ARBA00030128"/>
    </source>
</evidence>
<dbReference type="PROSITE" id="PS50052">
    <property type="entry name" value="GUANYLATE_KINASE_2"/>
    <property type="match status" value="1"/>
</dbReference>
<keyword evidence="6 9" id="KW-0418">Kinase</keyword>
<dbReference type="Pfam" id="PF00625">
    <property type="entry name" value="Guanylate_kin"/>
    <property type="match status" value="1"/>
</dbReference>
<dbReference type="FunFam" id="3.30.63.10:FF:000002">
    <property type="entry name" value="Guanylate kinase 1"/>
    <property type="match status" value="1"/>
</dbReference>
<dbReference type="NCBIfam" id="TIGR03263">
    <property type="entry name" value="guanyl_kin"/>
    <property type="match status" value="1"/>
</dbReference>